<feature type="region of interest" description="Disordered" evidence="7">
    <location>
        <begin position="338"/>
        <end position="379"/>
    </location>
</feature>
<dbReference type="PRINTS" id="PR00367">
    <property type="entry name" value="ETHRSPELEMNT"/>
</dbReference>
<dbReference type="CDD" id="cd00018">
    <property type="entry name" value="AP2"/>
    <property type="match status" value="1"/>
</dbReference>
<evidence type="ECO:0000256" key="7">
    <source>
        <dbReference type="SAM" id="MobiDB-lite"/>
    </source>
</evidence>
<dbReference type="InterPro" id="IPR001471">
    <property type="entry name" value="AP2/ERF_dom"/>
</dbReference>
<feature type="domain" description="AP2/ERF" evidence="8">
    <location>
        <begin position="45"/>
        <end position="102"/>
    </location>
</feature>
<organism evidence="9 10">
    <name type="scientific">Apostasia shenzhenica</name>
    <dbReference type="NCBI Taxonomy" id="1088818"/>
    <lineage>
        <taxon>Eukaryota</taxon>
        <taxon>Viridiplantae</taxon>
        <taxon>Streptophyta</taxon>
        <taxon>Embryophyta</taxon>
        <taxon>Tracheophyta</taxon>
        <taxon>Spermatophyta</taxon>
        <taxon>Magnoliopsida</taxon>
        <taxon>Liliopsida</taxon>
        <taxon>Asparagales</taxon>
        <taxon>Orchidaceae</taxon>
        <taxon>Apostasioideae</taxon>
        <taxon>Apostasia</taxon>
    </lineage>
</organism>
<keyword evidence="2" id="KW-0805">Transcription regulation</keyword>
<feature type="compositionally biased region" description="Low complexity" evidence="7">
    <location>
        <begin position="346"/>
        <end position="372"/>
    </location>
</feature>
<dbReference type="STRING" id="1088818.A0A2I0A4K0"/>
<evidence type="ECO:0000256" key="4">
    <source>
        <dbReference type="ARBA" id="ARBA00023163"/>
    </source>
</evidence>
<proteinExistence type="inferred from homology"/>
<evidence type="ECO:0000256" key="5">
    <source>
        <dbReference type="ARBA" id="ARBA00023242"/>
    </source>
</evidence>
<keyword evidence="5" id="KW-0539">Nucleus</keyword>
<evidence type="ECO:0000256" key="1">
    <source>
        <dbReference type="ARBA" id="ARBA00004123"/>
    </source>
</evidence>
<dbReference type="SUPFAM" id="SSF54171">
    <property type="entry name" value="DNA-binding domain"/>
    <property type="match status" value="1"/>
</dbReference>
<dbReference type="Proteomes" id="UP000236161">
    <property type="component" value="Unassembled WGS sequence"/>
</dbReference>
<dbReference type="OrthoDB" id="773121at2759"/>
<dbReference type="GO" id="GO:0005634">
    <property type="term" value="C:nucleus"/>
    <property type="evidence" value="ECO:0007669"/>
    <property type="project" value="UniProtKB-SubCell"/>
</dbReference>
<keyword evidence="4" id="KW-0804">Transcription</keyword>
<evidence type="ECO:0000259" key="8">
    <source>
        <dbReference type="PROSITE" id="PS51032"/>
    </source>
</evidence>
<keyword evidence="3" id="KW-0238">DNA-binding</keyword>
<evidence type="ECO:0000313" key="9">
    <source>
        <dbReference type="EMBL" id="PKA50460.1"/>
    </source>
</evidence>
<dbReference type="GO" id="GO:0003700">
    <property type="term" value="F:DNA-binding transcription factor activity"/>
    <property type="evidence" value="ECO:0007669"/>
    <property type="project" value="InterPro"/>
</dbReference>
<evidence type="ECO:0000256" key="6">
    <source>
        <dbReference type="ARBA" id="ARBA00024343"/>
    </source>
</evidence>
<dbReference type="InterPro" id="IPR016177">
    <property type="entry name" value="DNA-bd_dom_sf"/>
</dbReference>
<dbReference type="PANTHER" id="PTHR31194">
    <property type="entry name" value="SHN SHINE , DNA BINDING / TRANSCRIPTION FACTOR"/>
    <property type="match status" value="1"/>
</dbReference>
<dbReference type="InterPro" id="IPR050913">
    <property type="entry name" value="AP2/ERF_ERF"/>
</dbReference>
<dbReference type="PROSITE" id="PS51032">
    <property type="entry name" value="AP2_ERF"/>
    <property type="match status" value="1"/>
</dbReference>
<comment type="subcellular location">
    <subcellularLocation>
        <location evidence="1">Nucleus</location>
    </subcellularLocation>
</comment>
<keyword evidence="10" id="KW-1185">Reference proteome</keyword>
<gene>
    <name evidence="9" type="primary">RAP2-11</name>
    <name evidence="9" type="ORF">AXF42_Ash020780</name>
</gene>
<feature type="region of interest" description="Disordered" evidence="7">
    <location>
        <begin position="1"/>
        <end position="41"/>
    </location>
</feature>
<evidence type="ECO:0000313" key="10">
    <source>
        <dbReference type="Proteomes" id="UP000236161"/>
    </source>
</evidence>
<dbReference type="EMBL" id="KZ452024">
    <property type="protein sequence ID" value="PKA50460.1"/>
    <property type="molecule type" value="Genomic_DNA"/>
</dbReference>
<dbReference type="AlphaFoldDB" id="A0A2I0A4K0"/>
<dbReference type="Pfam" id="PF00847">
    <property type="entry name" value="AP2"/>
    <property type="match status" value="1"/>
</dbReference>
<name>A0A2I0A4K0_9ASPA</name>
<feature type="region of interest" description="Disordered" evidence="7">
    <location>
        <begin position="194"/>
        <end position="217"/>
    </location>
</feature>
<comment type="similarity">
    <text evidence="6">Belongs to the AP2/ERF transcription factor family. ERF subfamily.</text>
</comment>
<feature type="compositionally biased region" description="Low complexity" evidence="7">
    <location>
        <begin position="19"/>
        <end position="33"/>
    </location>
</feature>
<evidence type="ECO:0000256" key="3">
    <source>
        <dbReference type="ARBA" id="ARBA00023125"/>
    </source>
</evidence>
<evidence type="ECO:0000256" key="2">
    <source>
        <dbReference type="ARBA" id="ARBA00023015"/>
    </source>
</evidence>
<dbReference type="SMART" id="SM00380">
    <property type="entry name" value="AP2"/>
    <property type="match status" value="1"/>
</dbReference>
<protein>
    <submittedName>
        <fullName evidence="9">Ethylene-responsive transcription factor RAP2-11</fullName>
    </submittedName>
</protein>
<accession>A0A2I0A4K0</accession>
<dbReference type="FunFam" id="3.30.730.10:FF:000005">
    <property type="entry name" value="ethylene-responsive transcription factor RAP2-11"/>
    <property type="match status" value="1"/>
</dbReference>
<dbReference type="PANTHER" id="PTHR31194:SF197">
    <property type="entry name" value="OS12G0582900 PROTEIN"/>
    <property type="match status" value="1"/>
</dbReference>
<dbReference type="GO" id="GO:0003677">
    <property type="term" value="F:DNA binding"/>
    <property type="evidence" value="ECO:0007669"/>
    <property type="project" value="UniProtKB-KW"/>
</dbReference>
<reference evidence="9 10" key="1">
    <citation type="journal article" date="2017" name="Nature">
        <title>The Apostasia genome and the evolution of orchids.</title>
        <authorList>
            <person name="Zhang G.Q."/>
            <person name="Liu K.W."/>
            <person name="Li Z."/>
            <person name="Lohaus R."/>
            <person name="Hsiao Y.Y."/>
            <person name="Niu S.C."/>
            <person name="Wang J.Y."/>
            <person name="Lin Y.C."/>
            <person name="Xu Q."/>
            <person name="Chen L.J."/>
            <person name="Yoshida K."/>
            <person name="Fujiwara S."/>
            <person name="Wang Z.W."/>
            <person name="Zhang Y.Q."/>
            <person name="Mitsuda N."/>
            <person name="Wang M."/>
            <person name="Liu G.H."/>
            <person name="Pecoraro L."/>
            <person name="Huang H.X."/>
            <person name="Xiao X.J."/>
            <person name="Lin M."/>
            <person name="Wu X.Y."/>
            <person name="Wu W.L."/>
            <person name="Chen Y.Y."/>
            <person name="Chang S.B."/>
            <person name="Sakamoto S."/>
            <person name="Ohme-Takagi M."/>
            <person name="Yagi M."/>
            <person name="Zeng S.J."/>
            <person name="Shen C.Y."/>
            <person name="Yeh C.M."/>
            <person name="Luo Y.B."/>
            <person name="Tsai W.C."/>
            <person name="Van de Peer Y."/>
            <person name="Liu Z.J."/>
        </authorList>
    </citation>
    <scope>NUCLEOTIDE SEQUENCE [LARGE SCALE GENOMIC DNA]</scope>
    <source>
        <strain evidence="10">cv. Shenzhen</strain>
        <tissue evidence="9">Stem</tissue>
    </source>
</reference>
<dbReference type="Gene3D" id="3.30.730.10">
    <property type="entry name" value="AP2/ERF domain"/>
    <property type="match status" value="1"/>
</dbReference>
<sequence>MGRKRKIMNGEEADEATTPPSAAAGSSSSSPAPVELAGAQRSRKRFVGVRQRPSGRWVAEIKDTIQKIRVWLGTFDTAEDAARAYDEAACLLRGANTRTNFWPCAPSNNFAAPALPSRITTLLLRRLKARATATATATAVAAADDASSVEHSPGLCAASMLYEQQQQQQQQPFSIKAEEDNEEEHGNCEIPFEDFLNEPSETTDGVSGEGGGQAEDGEEKEVLAVDLNAMDFHFVESGNEAGSFYCPFEIPEGMEAEEEGINGSEWHGEGDEPSSMLTAAMKRMKYERKISASLYALNGISECLNLKLGGGKAGEGGDAMADHLSNLSKACKRQRVEDSERLEVKTSAVSSQTISPSSSSSSSKSGSSSTSSLNGAPPPALNTDVELSIWSSLDLSPICVTSNPVKL</sequence>
<dbReference type="InterPro" id="IPR036955">
    <property type="entry name" value="AP2/ERF_dom_sf"/>
</dbReference>